<evidence type="ECO:0000313" key="3">
    <source>
        <dbReference type="Proteomes" id="UP000311382"/>
    </source>
</evidence>
<organism evidence="2 3">
    <name type="scientific">Rhodotorula diobovata</name>
    <dbReference type="NCBI Taxonomy" id="5288"/>
    <lineage>
        <taxon>Eukaryota</taxon>
        <taxon>Fungi</taxon>
        <taxon>Dikarya</taxon>
        <taxon>Basidiomycota</taxon>
        <taxon>Pucciniomycotina</taxon>
        <taxon>Microbotryomycetes</taxon>
        <taxon>Sporidiobolales</taxon>
        <taxon>Sporidiobolaceae</taxon>
        <taxon>Rhodotorula</taxon>
    </lineage>
</organism>
<dbReference type="AlphaFoldDB" id="A0A5C5FUV8"/>
<dbReference type="STRING" id="5288.A0A5C5FUV8"/>
<proteinExistence type="predicted"/>
<feature type="compositionally biased region" description="Basic and acidic residues" evidence="1">
    <location>
        <begin position="462"/>
        <end position="472"/>
    </location>
</feature>
<dbReference type="InterPro" id="IPR029058">
    <property type="entry name" value="AB_hydrolase_fold"/>
</dbReference>
<dbReference type="Gene3D" id="3.40.50.1820">
    <property type="entry name" value="alpha/beta hydrolase"/>
    <property type="match status" value="1"/>
</dbReference>
<dbReference type="EMBL" id="SOZI01000077">
    <property type="protein sequence ID" value="TNY20076.1"/>
    <property type="molecule type" value="Genomic_DNA"/>
</dbReference>
<comment type="caution">
    <text evidence="2">The sequence shown here is derived from an EMBL/GenBank/DDBJ whole genome shotgun (WGS) entry which is preliminary data.</text>
</comment>
<dbReference type="SUPFAM" id="SSF53474">
    <property type="entry name" value="alpha/beta-Hydrolases"/>
    <property type="match status" value="1"/>
</dbReference>
<dbReference type="Proteomes" id="UP000311382">
    <property type="component" value="Unassembled WGS sequence"/>
</dbReference>
<accession>A0A5C5FUV8</accession>
<evidence type="ECO:0000313" key="2">
    <source>
        <dbReference type="EMBL" id="TNY20076.1"/>
    </source>
</evidence>
<protein>
    <submittedName>
        <fullName evidence="2">Proteophosphoglycan ppg4</fullName>
    </submittedName>
</protein>
<name>A0A5C5FUV8_9BASI</name>
<feature type="compositionally biased region" description="Low complexity" evidence="1">
    <location>
        <begin position="445"/>
        <end position="454"/>
    </location>
</feature>
<dbReference type="OrthoDB" id="19657at2759"/>
<reference evidence="2 3" key="1">
    <citation type="submission" date="2019-03" db="EMBL/GenBank/DDBJ databases">
        <title>Rhodosporidium diobovatum UCD-FST 08-225 genome sequencing, assembly, and annotation.</title>
        <authorList>
            <person name="Fakankun I.U."/>
            <person name="Fristensky B."/>
            <person name="Levin D.B."/>
        </authorList>
    </citation>
    <scope>NUCLEOTIDE SEQUENCE [LARGE SCALE GENOMIC DNA]</scope>
    <source>
        <strain evidence="2 3">UCD-FST 08-225</strain>
    </source>
</reference>
<sequence>MPFLNLPSSVRLHYEVLKPDGTSGDQLAADPTKPTLVALVPFLARTAMDVPQLRPGSSLRADYQIIAMSPRSHGRTTSEVRPQHDPFVSAADLAFAFKALQLPPCPVYAPGFIAGRTAVAFAILFPELVTALALIGVSGTEGMTTVEGFRTLDATLFNPEEPADLYEALGELAMSMYNDSLDVEAFDDVMSFLVRRHNPRHALRSYELCRIAYLNVNLTPEAVAGISQPVLALHGEKDQYTQDGDVEIWTDQLYRSEEVETHIIPDAPHVCWISHPDTTTALISSFLSRHTPSTPATYVAPDFAAALQRTATLFSNPEALLRDPRLPESFSSLTTEQVAGVAADIERLRGYEQAWRSRPLVEGAEGVEAWEEDAAISVPRPRWRWSRRDEAFATSPHNASPRYSVASEVVVEIASTQSAEQVDSSWVDSKPRSVVEVSASPTIPAKADASASSAVDGEDDVEGHVRLNREDSGFSEGVAPQKPEVSPQASPDVVKPTAGLAA</sequence>
<evidence type="ECO:0000256" key="1">
    <source>
        <dbReference type="SAM" id="MobiDB-lite"/>
    </source>
</evidence>
<keyword evidence="3" id="KW-1185">Reference proteome</keyword>
<gene>
    <name evidence="2" type="ORF">DMC30DRAFT_273531</name>
</gene>
<feature type="region of interest" description="Disordered" evidence="1">
    <location>
        <begin position="438"/>
        <end position="502"/>
    </location>
</feature>